<dbReference type="InterPro" id="IPR025514">
    <property type="entry name" value="DUF4402"/>
</dbReference>
<evidence type="ECO:0000256" key="1">
    <source>
        <dbReference type="SAM" id="SignalP"/>
    </source>
</evidence>
<dbReference type="Proteomes" id="UP001253545">
    <property type="component" value="Unassembled WGS sequence"/>
</dbReference>
<dbReference type="Pfam" id="PF14352">
    <property type="entry name" value="DUF4402"/>
    <property type="match status" value="1"/>
</dbReference>
<name>A0ABU2ZMK1_9ALTE</name>
<comment type="caution">
    <text evidence="2">The sequence shown here is derived from an EMBL/GenBank/DDBJ whole genome shotgun (WGS) entry which is preliminary data.</text>
</comment>
<sequence>MFKRNKILLAVTSASLLTVSAASQAQETVTSQATVTVQNAFVLTEVTPLSFGTIRAAAQDDGANVASITVAADGTPSTSDSDNNAAITVISQGVRGEYSVSGTAPFSALEITFEAADVSLSNASAPPGTPDFELLLGGWEAEIIGGGNDGTAYSSAGDLLTDVNGDVGFYVGGELATDSDASTSPYIDGAYTGNYVVEVSY</sequence>
<proteinExistence type="predicted"/>
<keyword evidence="3" id="KW-1185">Reference proteome</keyword>
<feature type="signal peptide" evidence="1">
    <location>
        <begin position="1"/>
        <end position="25"/>
    </location>
</feature>
<dbReference type="RefSeq" id="WP_311367345.1">
    <property type="nucleotide sequence ID" value="NZ_JAVRHX010000001.1"/>
</dbReference>
<organism evidence="2 3">
    <name type="scientific">Glaciecola petra</name>
    <dbReference type="NCBI Taxonomy" id="3075602"/>
    <lineage>
        <taxon>Bacteria</taxon>
        <taxon>Pseudomonadati</taxon>
        <taxon>Pseudomonadota</taxon>
        <taxon>Gammaproteobacteria</taxon>
        <taxon>Alteromonadales</taxon>
        <taxon>Alteromonadaceae</taxon>
        <taxon>Glaciecola</taxon>
    </lineage>
</organism>
<feature type="chain" id="PRO_5045960945" evidence="1">
    <location>
        <begin position="26"/>
        <end position="201"/>
    </location>
</feature>
<evidence type="ECO:0000313" key="3">
    <source>
        <dbReference type="Proteomes" id="UP001253545"/>
    </source>
</evidence>
<evidence type="ECO:0000313" key="2">
    <source>
        <dbReference type="EMBL" id="MDT0593850.1"/>
    </source>
</evidence>
<reference evidence="2 3" key="1">
    <citation type="submission" date="2023-09" db="EMBL/GenBank/DDBJ databases">
        <authorList>
            <person name="Rey-Velasco X."/>
        </authorList>
    </citation>
    <scope>NUCLEOTIDE SEQUENCE [LARGE SCALE GENOMIC DNA]</scope>
    <source>
        <strain evidence="2 3">P117</strain>
    </source>
</reference>
<keyword evidence="1" id="KW-0732">Signal</keyword>
<accession>A0ABU2ZMK1</accession>
<gene>
    <name evidence="2" type="ORF">RM552_03205</name>
</gene>
<protein>
    <submittedName>
        <fullName evidence="2">DUF4402 domain-containing protein</fullName>
    </submittedName>
</protein>
<dbReference type="EMBL" id="JAVRHX010000001">
    <property type="protein sequence ID" value="MDT0593850.1"/>
    <property type="molecule type" value="Genomic_DNA"/>
</dbReference>